<comment type="caution">
    <text evidence="10">The sequence shown here is derived from an EMBL/GenBank/DDBJ whole genome shotgun (WGS) entry which is preliminary data.</text>
</comment>
<evidence type="ECO:0000313" key="10">
    <source>
        <dbReference type="EMBL" id="EAK4357610.1"/>
    </source>
</evidence>
<dbReference type="Proteomes" id="UP000365807">
    <property type="component" value="Unassembled WGS sequence"/>
</dbReference>
<dbReference type="GO" id="GO:0012505">
    <property type="term" value="C:endomembrane system"/>
    <property type="evidence" value="ECO:0007669"/>
    <property type="project" value="UniProtKB-SubCell"/>
</dbReference>
<evidence type="ECO:0000256" key="7">
    <source>
        <dbReference type="ARBA" id="ARBA00022729"/>
    </source>
</evidence>
<keyword evidence="4" id="KW-0813">Transport</keyword>
<dbReference type="Gene3D" id="3.40.190.10">
    <property type="entry name" value="Periplasmic binding protein-like II"/>
    <property type="match status" value="2"/>
</dbReference>
<dbReference type="AlphaFoldDB" id="A0A1T1Z4U2"/>
<dbReference type="GO" id="GO:0042597">
    <property type="term" value="C:periplasmic space"/>
    <property type="evidence" value="ECO:0007669"/>
    <property type="project" value="UniProtKB-SubCell"/>
</dbReference>
<evidence type="ECO:0000256" key="2">
    <source>
        <dbReference type="ARBA" id="ARBA00004418"/>
    </source>
</evidence>
<dbReference type="SUPFAM" id="SSF53850">
    <property type="entry name" value="Periplasmic binding protein-like II"/>
    <property type="match status" value="1"/>
</dbReference>
<dbReference type="RefSeq" id="WP_002813312.1">
    <property type="nucleotide sequence ID" value="NZ_AP028350.1"/>
</dbReference>
<reference evidence="10 11" key="1">
    <citation type="submission" date="2018-06" db="EMBL/GenBank/DDBJ databases">
        <authorList>
            <consortium name="NARMS: The National Antimicrobial Resistance Monitoring System"/>
        </authorList>
    </citation>
    <scope>NUCLEOTIDE SEQUENCE [LARGE SCALE GENOMIC DNA]</scope>
    <source>
        <strain evidence="10 11">FSIS11807978</strain>
    </source>
</reference>
<protein>
    <submittedName>
        <fullName evidence="10">ABC transporter substrate-binding protein</fullName>
    </submittedName>
</protein>
<accession>A0A1T1Z4U2</accession>
<keyword evidence="5" id="KW-1003">Cell membrane</keyword>
<evidence type="ECO:0000256" key="8">
    <source>
        <dbReference type="ARBA" id="ARBA00023136"/>
    </source>
</evidence>
<dbReference type="CDD" id="cd13553">
    <property type="entry name" value="PBP2_NrtA_CpmA_like"/>
    <property type="match status" value="1"/>
</dbReference>
<organism evidence="10 11">
    <name type="scientific">Campylobacter coli</name>
    <dbReference type="NCBI Taxonomy" id="195"/>
    <lineage>
        <taxon>Bacteria</taxon>
        <taxon>Pseudomonadati</taxon>
        <taxon>Campylobacterota</taxon>
        <taxon>Epsilonproteobacteria</taxon>
        <taxon>Campylobacterales</taxon>
        <taxon>Campylobacteraceae</taxon>
        <taxon>Campylobacter</taxon>
    </lineage>
</organism>
<dbReference type="Pfam" id="PF13379">
    <property type="entry name" value="NMT1_2"/>
    <property type="match status" value="1"/>
</dbReference>
<comment type="subcellular location">
    <subcellularLocation>
        <location evidence="1">Endomembrane system</location>
    </subcellularLocation>
    <subcellularLocation>
        <location evidence="2">Periplasm</location>
    </subcellularLocation>
</comment>
<dbReference type="EMBL" id="AACGFG010000002">
    <property type="protein sequence ID" value="EAK4357610.1"/>
    <property type="molecule type" value="Genomic_DNA"/>
</dbReference>
<keyword evidence="6" id="KW-0997">Cell inner membrane</keyword>
<evidence type="ECO:0000313" key="11">
    <source>
        <dbReference type="Proteomes" id="UP000365807"/>
    </source>
</evidence>
<sequence length="305" mass="33431">MNRRNALLFLASFMALYAGKAMAKEGSKFKIPIKIGFLPISDHLLIIAKELFVSQNYELVGIKFSNWADISEALRAGALDGAFLLAPLGLNLKASGVPIKAVLSAHKNGSALVVNKNINSVNDLKGKKIAVPSRFSMHYFLLDKLLNDNNISDVNIIDMAPPEMPFALVSGQIDAYIVAEPFGQIGVRLGAKNLLLSKEIKPNHICCVLNLKDEILKIPQISELLDAFKKTAVFIEQNSAKSAILGNKIMAQKTQILQNVLEKKLVTYDDLSLSEQDLSQLRDFLVAKNLGSAKLASLNIKDYLL</sequence>
<evidence type="ECO:0000256" key="1">
    <source>
        <dbReference type="ARBA" id="ARBA00004308"/>
    </source>
</evidence>
<evidence type="ECO:0000256" key="5">
    <source>
        <dbReference type="ARBA" id="ARBA00022475"/>
    </source>
</evidence>
<proteinExistence type="inferred from homology"/>
<dbReference type="PANTHER" id="PTHR30024:SF47">
    <property type="entry name" value="TAURINE-BINDING PERIPLASMIC PROTEIN"/>
    <property type="match status" value="1"/>
</dbReference>
<dbReference type="InterPro" id="IPR001638">
    <property type="entry name" value="Solute-binding_3/MltF_N"/>
</dbReference>
<evidence type="ECO:0000256" key="4">
    <source>
        <dbReference type="ARBA" id="ARBA00022448"/>
    </source>
</evidence>
<dbReference type="PANTHER" id="PTHR30024">
    <property type="entry name" value="ALIPHATIC SULFONATES-BINDING PROTEIN-RELATED"/>
    <property type="match status" value="1"/>
</dbReference>
<evidence type="ECO:0000259" key="9">
    <source>
        <dbReference type="SMART" id="SM00062"/>
    </source>
</evidence>
<feature type="domain" description="Solute-binding protein family 3/N-terminal" evidence="9">
    <location>
        <begin position="28"/>
        <end position="248"/>
    </location>
</feature>
<comment type="similarity">
    <text evidence="3">Belongs to the bacterial solute-binding protein SsuA/TauA family.</text>
</comment>
<dbReference type="SMART" id="SM00062">
    <property type="entry name" value="PBPb"/>
    <property type="match status" value="1"/>
</dbReference>
<evidence type="ECO:0000256" key="3">
    <source>
        <dbReference type="ARBA" id="ARBA00010742"/>
    </source>
</evidence>
<keyword evidence="7" id="KW-0732">Signal</keyword>
<dbReference type="InterPro" id="IPR044527">
    <property type="entry name" value="NrtA/CpmA_ABC-bd_dom"/>
</dbReference>
<keyword evidence="8" id="KW-0472">Membrane</keyword>
<name>A0A1T1Z4U2_CAMCO</name>
<gene>
    <name evidence="10" type="ORF">C6T04_01520</name>
</gene>
<evidence type="ECO:0000256" key="6">
    <source>
        <dbReference type="ARBA" id="ARBA00022519"/>
    </source>
</evidence>